<protein>
    <submittedName>
        <fullName evidence="2">DEAD/DEAH box helicase family protein</fullName>
    </submittedName>
</protein>
<reference evidence="2" key="1">
    <citation type="submission" date="2021-04" db="EMBL/GenBank/DDBJ databases">
        <title>Characterizing Neisseria spp. as novel respiratory pathobionts in bronchiectasis.</title>
        <authorList>
            <person name="Li L."/>
            <person name="Mac Aogain M."/>
            <person name="Xu T."/>
            <person name="Jaggi T.K."/>
            <person name="Chan L.Y."/>
            <person name="Keir H.R."/>
            <person name="Dicker A.J."/>
            <person name="Qu J."/>
            <person name="Liu Y."/>
            <person name="Chen H.S."/>
            <person name="Koh M.S."/>
            <person name="Ong T.H."/>
            <person name="Lim A.Y.H."/>
            <person name="Abisheganaden J."/>
            <person name="Low T.B."/>
            <person name="Oliver B.G."/>
            <person name="Tan N.S."/>
            <person name="Fang M."/>
            <person name="Chalmers J.D."/>
            <person name="Chotirmall S.H."/>
        </authorList>
    </citation>
    <scope>NUCLEOTIDE SEQUENCE</scope>
    <source>
        <strain evidence="2">TT0077</strain>
    </source>
</reference>
<dbReference type="SUPFAM" id="SSF52540">
    <property type="entry name" value="P-loop containing nucleoside triphosphate hydrolases"/>
    <property type="match status" value="2"/>
</dbReference>
<dbReference type="Gene3D" id="3.40.50.300">
    <property type="entry name" value="P-loop containing nucleotide triphosphate hydrolases"/>
    <property type="match status" value="2"/>
</dbReference>
<dbReference type="InterPro" id="IPR027417">
    <property type="entry name" value="P-loop_NTPase"/>
</dbReference>
<organism evidence="2 3">
    <name type="scientific">Neisseria subflava</name>
    <dbReference type="NCBI Taxonomy" id="28449"/>
    <lineage>
        <taxon>Bacteria</taxon>
        <taxon>Pseudomonadati</taxon>
        <taxon>Pseudomonadota</taxon>
        <taxon>Betaproteobacteria</taxon>
        <taxon>Neisseriales</taxon>
        <taxon>Neisseriaceae</taxon>
        <taxon>Neisseria</taxon>
    </lineage>
</organism>
<dbReference type="AlphaFoldDB" id="A0A9X9HVA6"/>
<evidence type="ECO:0000313" key="2">
    <source>
        <dbReference type="EMBL" id="UTG70509.1"/>
    </source>
</evidence>
<keyword evidence="2" id="KW-0547">Nucleotide-binding</keyword>
<dbReference type="GO" id="GO:0016787">
    <property type="term" value="F:hydrolase activity"/>
    <property type="evidence" value="ECO:0007669"/>
    <property type="project" value="InterPro"/>
</dbReference>
<dbReference type="GO" id="GO:0004386">
    <property type="term" value="F:helicase activity"/>
    <property type="evidence" value="ECO:0007669"/>
    <property type="project" value="UniProtKB-KW"/>
</dbReference>
<gene>
    <name evidence="2" type="ORF">KCG54_04135</name>
</gene>
<dbReference type="GO" id="GO:0005829">
    <property type="term" value="C:cytosol"/>
    <property type="evidence" value="ECO:0007669"/>
    <property type="project" value="TreeGrafter"/>
</dbReference>
<dbReference type="PANTHER" id="PTHR47396:SF1">
    <property type="entry name" value="ATP-DEPENDENT HELICASE IRC3-RELATED"/>
    <property type="match status" value="1"/>
</dbReference>
<dbReference type="GO" id="GO:0003677">
    <property type="term" value="F:DNA binding"/>
    <property type="evidence" value="ECO:0007669"/>
    <property type="project" value="InterPro"/>
</dbReference>
<accession>A0A9X9HVA6</accession>
<sequence length="903" mass="102408">MSIRTQNYINGRLSLRAPQAESLAKLKQALDAAPEMAQKDRDVTAVLNTLKAEFPTLQDFEREFPSLCFALATGVGKTRLMGAFIAYLHLAHGINNFFVLAPNLTIYNKLIADFTPNTPKYVFKGISEFAVNPPKLISGDNYEQQNLSMGMDNLFGEITVNVFNISKINSEVRGGKEPKIKRMREVLGDSYFNYLADLPDLVLLMDESHRYRAQAGMRAINELNPLFGLELTATPFVESTKAPIPFKNVIVDYPLARAMDDGFVKMPAVVTQRNFDAKNYTPEEIEKIKLEDGVRVHENTKVELMTYARENNVAVVKPFMLVIARDTTHAAQLLSLLESDNFYNGRYKGKVIQVDSSKSGKDEEEMIERLLEVESVDEPTEIVIHVNMLKEGWDVTNLYTIVPLRAANARTLIEQSIGRGLRLPYGKRTGVEVVDRLNIIAHDRFQEIIDEANKGDSVLKLKQVILDAPSEDDKKVSMQVYSSVETKLGLAETSSENTKQGVSETNSSVDYQPVFKTENEKRIARKVMEAAAKYASRPSEAPTSQALLTVEIREKIVQEVQTALQPAQGELLVDELDIAEIVAKTTETMVNQTIDIPRITVIPSGEVSTGFHPFKLDLSSLHLQPSEREITIHNLHTNEQSSLSAELGMKEKRPEDYIVFSLMDFDDIDYFTQADLLYDLAGQMVVHLRAYLSEEEVLSVLDKERRLIAREIHAQMMEHFWEKVASYEARVSQGFSTLKPCNYTVSADEAIHSVRQTPKDLSRIKQMLFGSFSKCLYPLQKFDSDTERRFAVILERDAQKWFKPAQGQFQIYWKSGFDSKEYIPDFVVETEDSIWLVETKAGKDLKDPEVLAKADAAFEWCKHATDYALQHNGKHWRYVLIPHDEVAESKKMADFLRFEKKSV</sequence>
<name>A0A9X9HVA6_NEISU</name>
<dbReference type="RefSeq" id="WP_254324744.1">
    <property type="nucleotide sequence ID" value="NZ_CP073115.1"/>
</dbReference>
<dbReference type="PANTHER" id="PTHR47396">
    <property type="entry name" value="TYPE I RESTRICTION ENZYME ECOKI R PROTEIN"/>
    <property type="match status" value="1"/>
</dbReference>
<keyword evidence="2" id="KW-0067">ATP-binding</keyword>
<keyword evidence="2" id="KW-0347">Helicase</keyword>
<dbReference type="InterPro" id="IPR050742">
    <property type="entry name" value="Helicase_Restrict-Modif_Enz"/>
</dbReference>
<dbReference type="GO" id="GO:0005524">
    <property type="term" value="F:ATP binding"/>
    <property type="evidence" value="ECO:0007669"/>
    <property type="project" value="InterPro"/>
</dbReference>
<feature type="domain" description="Helicase/UvrB N-terminal" evidence="1">
    <location>
        <begin position="13"/>
        <end position="236"/>
    </location>
</feature>
<evidence type="ECO:0000259" key="1">
    <source>
        <dbReference type="Pfam" id="PF04851"/>
    </source>
</evidence>
<proteinExistence type="predicted"/>
<dbReference type="REBASE" id="642626">
    <property type="entry name" value="Nsu077ORF4115P"/>
</dbReference>
<keyword evidence="2" id="KW-0378">Hydrolase</keyword>
<dbReference type="Proteomes" id="UP001057296">
    <property type="component" value="Chromosome"/>
</dbReference>
<dbReference type="InterPro" id="IPR006935">
    <property type="entry name" value="Helicase/UvrB_N"/>
</dbReference>
<dbReference type="Pfam" id="PF04851">
    <property type="entry name" value="ResIII"/>
    <property type="match status" value="1"/>
</dbReference>
<evidence type="ECO:0000313" key="3">
    <source>
        <dbReference type="Proteomes" id="UP001057296"/>
    </source>
</evidence>
<dbReference type="EMBL" id="CP073115">
    <property type="protein sequence ID" value="UTG70509.1"/>
    <property type="molecule type" value="Genomic_DNA"/>
</dbReference>